<keyword evidence="3" id="KW-1185">Reference proteome</keyword>
<evidence type="ECO:0000259" key="1">
    <source>
        <dbReference type="Pfam" id="PF26366"/>
    </source>
</evidence>
<name>A0ABW1MFQ8_9ACTN</name>
<accession>A0ABW1MFQ8</accession>
<sequence>MTVHGEREKIPALSKAEAGKVLKQFVAGYNKANTTLDPAVNATYETGALHDIDEAITKGGRQVSPNGNPGFKPLELSDARFAIPKQAGWPKFFVADTVSNRNNGHWFVAFTRNGIGEKWKAAYLLLLDEDEVPEFATDKDGHAEVVPAKGSGLTVDPGKLGKTYAKYLKTGEGNTFAPGVDTDGWRAQRQAAADRPGQHTETVDEPYKAPAMALRTKDGGALAFFATYHFQHRTLPAGHSFALKPAVEAVREGPRKKTNKMTFTTVSEQVVKVPAKDAGGGVVFLNRQGRTTEAKAD</sequence>
<evidence type="ECO:0000313" key="2">
    <source>
        <dbReference type="EMBL" id="MFC6062201.1"/>
    </source>
</evidence>
<protein>
    <recommendedName>
        <fullName evidence="1">DUF8094 domain-containing protein</fullName>
    </recommendedName>
</protein>
<organism evidence="2 3">
    <name type="scientific">Streptomyces ochraceiscleroticus</name>
    <dbReference type="NCBI Taxonomy" id="47761"/>
    <lineage>
        <taxon>Bacteria</taxon>
        <taxon>Bacillati</taxon>
        <taxon>Actinomycetota</taxon>
        <taxon>Actinomycetes</taxon>
        <taxon>Kitasatosporales</taxon>
        <taxon>Streptomycetaceae</taxon>
        <taxon>Streptomyces</taxon>
    </lineage>
</organism>
<gene>
    <name evidence="2" type="ORF">ACFP4F_06560</name>
</gene>
<reference evidence="3" key="1">
    <citation type="journal article" date="2019" name="Int. J. Syst. Evol. Microbiol.">
        <title>The Global Catalogue of Microorganisms (GCM) 10K type strain sequencing project: providing services to taxonomists for standard genome sequencing and annotation.</title>
        <authorList>
            <consortium name="The Broad Institute Genomics Platform"/>
            <consortium name="The Broad Institute Genome Sequencing Center for Infectious Disease"/>
            <person name="Wu L."/>
            <person name="Ma J."/>
        </authorList>
    </citation>
    <scope>NUCLEOTIDE SEQUENCE [LARGE SCALE GENOMIC DNA]</scope>
    <source>
        <strain evidence="3">CGMCC 1.15180</strain>
    </source>
</reference>
<dbReference type="RefSeq" id="WP_031055407.1">
    <property type="nucleotide sequence ID" value="NZ_JBHSPX010000002.1"/>
</dbReference>
<feature type="domain" description="DUF8094" evidence="1">
    <location>
        <begin position="11"/>
        <end position="295"/>
    </location>
</feature>
<dbReference type="Pfam" id="PF26366">
    <property type="entry name" value="DUF8094"/>
    <property type="match status" value="1"/>
</dbReference>
<comment type="caution">
    <text evidence="2">The sequence shown here is derived from an EMBL/GenBank/DDBJ whole genome shotgun (WGS) entry which is preliminary data.</text>
</comment>
<dbReference type="Proteomes" id="UP001596139">
    <property type="component" value="Unassembled WGS sequence"/>
</dbReference>
<proteinExistence type="predicted"/>
<dbReference type="InterPro" id="IPR058407">
    <property type="entry name" value="DUF8094"/>
</dbReference>
<dbReference type="EMBL" id="JBHSPX010000002">
    <property type="protein sequence ID" value="MFC6062201.1"/>
    <property type="molecule type" value="Genomic_DNA"/>
</dbReference>
<evidence type="ECO:0000313" key="3">
    <source>
        <dbReference type="Proteomes" id="UP001596139"/>
    </source>
</evidence>